<dbReference type="Gene3D" id="2.60.220.10">
    <property type="entry name" value="Polysaccharide lyase family 8-like, C-terminal"/>
    <property type="match status" value="1"/>
</dbReference>
<feature type="domain" description="Polysaccharide lyase family 8 C-terminal" evidence="5">
    <location>
        <begin position="646"/>
        <end position="717"/>
    </location>
</feature>
<dbReference type="Pfam" id="PF02884">
    <property type="entry name" value="Lyase_8_C"/>
    <property type="match status" value="1"/>
</dbReference>
<gene>
    <name evidence="7" type="ORF">SERLA73DRAFT_96760</name>
</gene>
<dbReference type="PANTHER" id="PTHR38481">
    <property type="entry name" value="HYALURONATE LYASE"/>
    <property type="match status" value="1"/>
</dbReference>
<dbReference type="AlphaFoldDB" id="F8QBI2"/>
<comment type="similarity">
    <text evidence="1">Belongs to the polysaccharide lyase 8 family.</text>
</comment>
<organism evidence="8">
    <name type="scientific">Serpula lacrymans var. lacrymans (strain S7.3)</name>
    <name type="common">Dry rot fungus</name>
    <dbReference type="NCBI Taxonomy" id="936435"/>
    <lineage>
        <taxon>Eukaryota</taxon>
        <taxon>Fungi</taxon>
        <taxon>Dikarya</taxon>
        <taxon>Basidiomycota</taxon>
        <taxon>Agaricomycotina</taxon>
        <taxon>Agaricomycetes</taxon>
        <taxon>Agaricomycetidae</taxon>
        <taxon>Boletales</taxon>
        <taxon>Coniophorineae</taxon>
        <taxon>Serpulaceae</taxon>
        <taxon>Serpula</taxon>
    </lineage>
</organism>
<sequence length="759" mass="81114">MLKCIRSDNAARNALSLANTETSSDLQTIMARRLSTIVSQTSGGSSISTWLSSLEKGGQWPDINYTAGCNAQAANWPAQGHWSRIVTFAAAWHGGLKDASQYAQNSSLRTAISSAMGYWFSHDFTNPACLDSGGTSTCPCGTPGLWNTNWFSNIIGIPGYVGETCLLLGGSLTETEVANCTRFTGRAYGTFQTGIRGMSAITGSNTLDIASIGVDEGLLLSNTTLVSSAYQRINNEVEIQTVAKSDGIKSDGGFFQHTLLYNGNYGKDYANDVFGLAIEAGGTQFQASNSSIAAFTDLLSGSQWMIFRNTLTNVLHWDFSVLGRMISFPVADNQATASIKMNLTQLQLLGEEWQSDELQQVYTNLIVNTSDANSGALQGNRMFYSSDYMVQRGGGYVTTLKMKAKRIGNSECVNAQSPYGFHLSDGTVYNYLQGNEYEDIAAAWDWNLIPGITVDYGATTLGCSTTKRTGDQSLVGGASDGNIGVAAMRYENPLTKSLNWRKTWFFLDNDVQYVMVAQITSTTQAPVFSVLDQRKLNGQVYVESSTTKGVVGGSGNFTQVSSLWHGGMGYSFDSSNAATKLSLSVGPRSGSWSSIGISKQPSSTVDLFAAWLYHDNISAPVSYAVYPATTYSGFQQKAQSSNLRSLRNDGVMSALLDVTHHVVMIVFWETNGGKVVVPAVNGTASLTVTSNGTANVIIHTDSWSVTASDPTQLLSRLTLGFTLGSGAIPAGWGSSQAKSWTVELPSGADAGSSVTLSLA</sequence>
<dbReference type="GO" id="GO:0005975">
    <property type="term" value="P:carbohydrate metabolic process"/>
    <property type="evidence" value="ECO:0007669"/>
    <property type="project" value="InterPro"/>
</dbReference>
<evidence type="ECO:0000259" key="4">
    <source>
        <dbReference type="Pfam" id="PF02278"/>
    </source>
</evidence>
<dbReference type="PANTHER" id="PTHR38481:SF1">
    <property type="entry name" value="HYALURONATE LYASE"/>
    <property type="match status" value="1"/>
</dbReference>
<dbReference type="Pfam" id="PF08124">
    <property type="entry name" value="Lyase_8_N"/>
    <property type="match status" value="1"/>
</dbReference>
<dbReference type="SUPFAM" id="SSF49863">
    <property type="entry name" value="Hyaluronate lyase-like, C-terminal domain"/>
    <property type="match status" value="1"/>
</dbReference>
<dbReference type="Pfam" id="PF02278">
    <property type="entry name" value="Lyase_8"/>
    <property type="match status" value="1"/>
</dbReference>
<accession>F8QBI2</accession>
<dbReference type="InterPro" id="IPR014718">
    <property type="entry name" value="GH-type_carb-bd"/>
</dbReference>
<evidence type="ECO:0000313" key="8">
    <source>
        <dbReference type="Proteomes" id="UP000008063"/>
    </source>
</evidence>
<dbReference type="GO" id="GO:0005576">
    <property type="term" value="C:extracellular region"/>
    <property type="evidence" value="ECO:0007669"/>
    <property type="project" value="InterPro"/>
</dbReference>
<dbReference type="InterPro" id="IPR011071">
    <property type="entry name" value="Lyase_8-like_C"/>
</dbReference>
<evidence type="ECO:0000259" key="6">
    <source>
        <dbReference type="Pfam" id="PF08124"/>
    </source>
</evidence>
<evidence type="ECO:0000256" key="1">
    <source>
        <dbReference type="ARBA" id="ARBA00006699"/>
    </source>
</evidence>
<dbReference type="eggNOG" id="ENOG502S9ZG">
    <property type="taxonomic scope" value="Eukaryota"/>
</dbReference>
<dbReference type="InterPro" id="IPR008929">
    <property type="entry name" value="Chondroitin_lyas"/>
</dbReference>
<proteinExistence type="inferred from homology"/>
<protein>
    <submittedName>
        <fullName evidence="7">Polysaccharide lyase family 8 protein</fullName>
    </submittedName>
</protein>
<dbReference type="HOGENOM" id="CLU_004172_3_0_1"/>
<dbReference type="InterPro" id="IPR003159">
    <property type="entry name" value="Lyase_8_central_dom"/>
</dbReference>
<dbReference type="GO" id="GO:0030246">
    <property type="term" value="F:carbohydrate binding"/>
    <property type="evidence" value="ECO:0007669"/>
    <property type="project" value="InterPro"/>
</dbReference>
<dbReference type="InterPro" id="IPR004103">
    <property type="entry name" value="Lyase_8_C"/>
</dbReference>
<dbReference type="Proteomes" id="UP000008063">
    <property type="component" value="Unassembled WGS sequence"/>
</dbReference>
<reference evidence="8" key="1">
    <citation type="journal article" date="2011" name="Science">
        <title>The plant cell wall-decomposing machinery underlies the functional diversity of forest fungi.</title>
        <authorList>
            <person name="Eastwood D.C."/>
            <person name="Floudas D."/>
            <person name="Binder M."/>
            <person name="Majcherczyk A."/>
            <person name="Schneider P."/>
            <person name="Aerts A."/>
            <person name="Asiegbu F.O."/>
            <person name="Baker S.E."/>
            <person name="Barry K."/>
            <person name="Bendiksby M."/>
            <person name="Blumentritt M."/>
            <person name="Coutinho P.M."/>
            <person name="Cullen D."/>
            <person name="de Vries R.P."/>
            <person name="Gathman A."/>
            <person name="Goodell B."/>
            <person name="Henrissat B."/>
            <person name="Ihrmark K."/>
            <person name="Kauserud H."/>
            <person name="Kohler A."/>
            <person name="LaButti K."/>
            <person name="Lapidus A."/>
            <person name="Lavin J.L."/>
            <person name="Lee Y.-H."/>
            <person name="Lindquist E."/>
            <person name="Lilly W."/>
            <person name="Lucas S."/>
            <person name="Morin E."/>
            <person name="Murat C."/>
            <person name="Oguiza J.A."/>
            <person name="Park J."/>
            <person name="Pisabarro A.G."/>
            <person name="Riley R."/>
            <person name="Rosling A."/>
            <person name="Salamov A."/>
            <person name="Schmidt O."/>
            <person name="Schmutz J."/>
            <person name="Skrede I."/>
            <person name="Stenlid J."/>
            <person name="Wiebenga A."/>
            <person name="Xie X."/>
            <person name="Kuees U."/>
            <person name="Hibbett D.S."/>
            <person name="Hoffmeister D."/>
            <person name="Hoegberg N."/>
            <person name="Martin F."/>
            <person name="Grigoriev I.V."/>
            <person name="Watkinson S.C."/>
        </authorList>
    </citation>
    <scope>NUCLEOTIDE SEQUENCE [LARGE SCALE GENOMIC DNA]</scope>
    <source>
        <strain evidence="8">strain S7.3</strain>
    </source>
</reference>
<dbReference type="SUPFAM" id="SSF48230">
    <property type="entry name" value="Chondroitin AC/alginate lyase"/>
    <property type="match status" value="1"/>
</dbReference>
<dbReference type="InParanoid" id="F8QBI2"/>
<dbReference type="EMBL" id="GL945488">
    <property type="protein sequence ID" value="EGN94568.1"/>
    <property type="molecule type" value="Genomic_DNA"/>
</dbReference>
<dbReference type="GO" id="GO:0016837">
    <property type="term" value="F:carbon-oxygen lyase activity, acting on polysaccharides"/>
    <property type="evidence" value="ECO:0007669"/>
    <property type="project" value="UniProtKB-ARBA"/>
</dbReference>
<dbReference type="SUPFAM" id="SSF74650">
    <property type="entry name" value="Galactose mutarotase-like"/>
    <property type="match status" value="1"/>
</dbReference>
<evidence type="ECO:0000256" key="3">
    <source>
        <dbReference type="ARBA" id="ARBA00023239"/>
    </source>
</evidence>
<feature type="domain" description="Polysaccharide lyase 8 N-terminal alpha-helical" evidence="6">
    <location>
        <begin position="52"/>
        <end position="358"/>
    </location>
</feature>
<evidence type="ECO:0000313" key="7">
    <source>
        <dbReference type="EMBL" id="EGN94568.1"/>
    </source>
</evidence>
<dbReference type="Gene3D" id="2.70.98.10">
    <property type="match status" value="1"/>
</dbReference>
<evidence type="ECO:0000256" key="2">
    <source>
        <dbReference type="ARBA" id="ARBA00022729"/>
    </source>
</evidence>
<name>F8QBI2_SERL3</name>
<dbReference type="InterPro" id="IPR011013">
    <property type="entry name" value="Gal_mutarotase_sf_dom"/>
</dbReference>
<keyword evidence="2" id="KW-0732">Signal</keyword>
<dbReference type="OMA" id="AWHGGLK"/>
<keyword evidence="8" id="KW-1185">Reference proteome</keyword>
<dbReference type="InterPro" id="IPR012970">
    <property type="entry name" value="Lyase_8_alpha_N"/>
</dbReference>
<dbReference type="InterPro" id="IPR038970">
    <property type="entry name" value="Lyase_8"/>
</dbReference>
<keyword evidence="3 7" id="KW-0456">Lyase</keyword>
<dbReference type="Gene3D" id="1.50.10.100">
    <property type="entry name" value="Chondroitin AC/alginate lyase"/>
    <property type="match status" value="1"/>
</dbReference>
<feature type="domain" description="Polysaccharide lyase family 8 central" evidence="4">
    <location>
        <begin position="380"/>
        <end position="629"/>
    </location>
</feature>
<evidence type="ECO:0000259" key="5">
    <source>
        <dbReference type="Pfam" id="PF02884"/>
    </source>
</evidence>